<sequence>MTRNTSQTALTEHNNTDLTWSAAVTQLRSEYGDTYGDRVEAAAAIKRAASNAPQELGGEAVMQPLLRYQDCDPDDVRQLIEQKHGDEIAARVQDAVIEYVATLE</sequence>
<reference evidence="1 2" key="1">
    <citation type="journal article" date="2014" name="Front. Microbiol.">
        <title>Population and genomic analysis of the genus Halorubrum.</title>
        <authorList>
            <person name="Fullmer M.S."/>
            <person name="Soucy S.M."/>
            <person name="Swithers K.S."/>
            <person name="Makkay A.M."/>
            <person name="Wheeler R."/>
            <person name="Ventosa A."/>
            <person name="Gogarten J.P."/>
            <person name="Papke R.T."/>
        </authorList>
    </citation>
    <scope>NUCLEOTIDE SEQUENCE [LARGE SCALE GENOMIC DNA]</scope>
    <source>
        <strain evidence="1 2">Cb34</strain>
    </source>
</reference>
<dbReference type="AlphaFoldDB" id="A0A256IJE3"/>
<dbReference type="RefSeq" id="WP_094531814.1">
    <property type="nucleotide sequence ID" value="NZ_NHPJ01000081.1"/>
</dbReference>
<protein>
    <submittedName>
        <fullName evidence="1">Uncharacterized protein</fullName>
    </submittedName>
</protein>
<evidence type="ECO:0000313" key="1">
    <source>
        <dbReference type="EMBL" id="OYR56669.1"/>
    </source>
</evidence>
<keyword evidence="2" id="KW-1185">Reference proteome</keyword>
<dbReference type="EMBL" id="NHPJ01000081">
    <property type="protein sequence ID" value="OYR56669.1"/>
    <property type="molecule type" value="Genomic_DNA"/>
</dbReference>
<organism evidence="1 2">
    <name type="scientific">Halorubrum halodurans</name>
    <dbReference type="NCBI Taxonomy" id="1383851"/>
    <lineage>
        <taxon>Archaea</taxon>
        <taxon>Methanobacteriati</taxon>
        <taxon>Methanobacteriota</taxon>
        <taxon>Stenosarchaea group</taxon>
        <taxon>Halobacteria</taxon>
        <taxon>Halobacteriales</taxon>
        <taxon>Haloferacaceae</taxon>
        <taxon>Halorubrum</taxon>
    </lineage>
</organism>
<dbReference type="Proteomes" id="UP000216308">
    <property type="component" value="Unassembled WGS sequence"/>
</dbReference>
<name>A0A256IJE3_9EURY</name>
<comment type="caution">
    <text evidence="1">The sequence shown here is derived from an EMBL/GenBank/DDBJ whole genome shotgun (WGS) entry which is preliminary data.</text>
</comment>
<gene>
    <name evidence="1" type="ORF">DJ70_08105</name>
</gene>
<proteinExistence type="predicted"/>
<accession>A0A256IJE3</accession>
<evidence type="ECO:0000313" key="2">
    <source>
        <dbReference type="Proteomes" id="UP000216308"/>
    </source>
</evidence>